<evidence type="ECO:0000256" key="1">
    <source>
        <dbReference type="ARBA" id="ARBA00004141"/>
    </source>
</evidence>
<feature type="transmembrane region" description="Helical" evidence="6">
    <location>
        <begin position="269"/>
        <end position="287"/>
    </location>
</feature>
<evidence type="ECO:0000313" key="10">
    <source>
        <dbReference type="Proteomes" id="UP001239909"/>
    </source>
</evidence>
<keyword evidence="4 6" id="KW-1133">Transmembrane helix</keyword>
<dbReference type="SUPFAM" id="SSF103481">
    <property type="entry name" value="Multidrug resistance efflux transporter EmrE"/>
    <property type="match status" value="2"/>
</dbReference>
<evidence type="ECO:0000259" key="8">
    <source>
        <dbReference type="Pfam" id="PF00892"/>
    </source>
</evidence>
<organism evidence="9 10">
    <name type="scientific">Paralimibaculum aggregatum</name>
    <dbReference type="NCBI Taxonomy" id="3036245"/>
    <lineage>
        <taxon>Bacteria</taxon>
        <taxon>Pseudomonadati</taxon>
        <taxon>Pseudomonadota</taxon>
        <taxon>Alphaproteobacteria</taxon>
        <taxon>Rhodobacterales</taxon>
        <taxon>Paracoccaceae</taxon>
        <taxon>Paralimibaculum</taxon>
    </lineage>
</organism>
<evidence type="ECO:0000256" key="2">
    <source>
        <dbReference type="ARBA" id="ARBA00007362"/>
    </source>
</evidence>
<dbReference type="Proteomes" id="UP001239909">
    <property type="component" value="Unassembled WGS sequence"/>
</dbReference>
<feature type="domain" description="EamA" evidence="8">
    <location>
        <begin position="4"/>
        <end position="137"/>
    </location>
</feature>
<evidence type="ECO:0000256" key="7">
    <source>
        <dbReference type="SAM" id="SignalP"/>
    </source>
</evidence>
<comment type="subcellular location">
    <subcellularLocation>
        <location evidence="1">Membrane</location>
        <topology evidence="1">Multi-pass membrane protein</topology>
    </subcellularLocation>
</comment>
<proteinExistence type="inferred from homology"/>
<dbReference type="PANTHER" id="PTHR32322:SF2">
    <property type="entry name" value="EAMA DOMAIN-CONTAINING PROTEIN"/>
    <property type="match status" value="1"/>
</dbReference>
<dbReference type="RefSeq" id="WP_285672586.1">
    <property type="nucleotide sequence ID" value="NZ_BSYI01000024.1"/>
</dbReference>
<dbReference type="InterPro" id="IPR050638">
    <property type="entry name" value="AA-Vitamin_Transporters"/>
</dbReference>
<feature type="transmembrane region" description="Helical" evidence="6">
    <location>
        <begin position="92"/>
        <end position="113"/>
    </location>
</feature>
<dbReference type="PANTHER" id="PTHR32322">
    <property type="entry name" value="INNER MEMBRANE TRANSPORTER"/>
    <property type="match status" value="1"/>
</dbReference>
<feature type="transmembrane region" description="Helical" evidence="6">
    <location>
        <begin position="245"/>
        <end position="263"/>
    </location>
</feature>
<feature type="transmembrane region" description="Helical" evidence="6">
    <location>
        <begin position="177"/>
        <end position="196"/>
    </location>
</feature>
<dbReference type="InterPro" id="IPR037185">
    <property type="entry name" value="EmrE-like"/>
</dbReference>
<evidence type="ECO:0000256" key="4">
    <source>
        <dbReference type="ARBA" id="ARBA00022989"/>
    </source>
</evidence>
<comment type="caution">
    <text evidence="9">The sequence shown here is derived from an EMBL/GenBank/DDBJ whole genome shotgun (WGS) entry which is preliminary data.</text>
</comment>
<keyword evidence="3 6" id="KW-0812">Transmembrane</keyword>
<sequence>MDLRALLLGLAFAAMWSSAFASARIIVAAAPPVSALALRFLISGLLAVAIARAMGQSWRLTGAQWRATAVFGICQNALYLGLNFVAMQSVEASLAAIIASTMPLLVALAGLVLGTERVGLRAAAGLAAGLAGVGLIMGARLEGGADPAGIGLCVLGVIALAAATLSMRGASSGGNLVMVVGLQMLVGAAVLAPVAAATELAAPVAVDWSWALLAAFAYTTLVPGLAATLVWFVLVRRIGTVRASVFHFLNPVLGVGFAAVLLGESLGPLDMVGVAIVTAAILVVQLAKQAGPVAAPSRV</sequence>
<evidence type="ECO:0000256" key="6">
    <source>
        <dbReference type="SAM" id="Phobius"/>
    </source>
</evidence>
<feature type="domain" description="EamA" evidence="8">
    <location>
        <begin position="149"/>
        <end position="284"/>
    </location>
</feature>
<protein>
    <submittedName>
        <fullName evidence="9">DMT family transporter</fullName>
    </submittedName>
</protein>
<keyword evidence="5 6" id="KW-0472">Membrane</keyword>
<reference evidence="9 10" key="1">
    <citation type="submission" date="2023-04" db="EMBL/GenBank/DDBJ databases">
        <title>Marinoamorphus aggregata gen. nov., sp. Nov., isolate from tissue of brittle star Ophioplocus japonicus.</title>
        <authorList>
            <person name="Kawano K."/>
            <person name="Sawayama S."/>
            <person name="Nakagawa S."/>
        </authorList>
    </citation>
    <scope>NUCLEOTIDE SEQUENCE [LARGE SCALE GENOMIC DNA]</scope>
    <source>
        <strain evidence="9 10">NKW23</strain>
    </source>
</reference>
<feature type="transmembrane region" description="Helical" evidence="6">
    <location>
        <begin position="120"/>
        <end position="141"/>
    </location>
</feature>
<dbReference type="EMBL" id="BSYI01000024">
    <property type="protein sequence ID" value="GMG83782.1"/>
    <property type="molecule type" value="Genomic_DNA"/>
</dbReference>
<feature type="transmembrane region" description="Helical" evidence="6">
    <location>
        <begin position="33"/>
        <end position="55"/>
    </location>
</feature>
<keyword evidence="7" id="KW-0732">Signal</keyword>
<name>A0ABQ6LPP7_9RHOB</name>
<evidence type="ECO:0000256" key="5">
    <source>
        <dbReference type="ARBA" id="ARBA00023136"/>
    </source>
</evidence>
<feature type="transmembrane region" description="Helical" evidence="6">
    <location>
        <begin position="147"/>
        <end position="165"/>
    </location>
</feature>
<feature type="signal peptide" evidence="7">
    <location>
        <begin position="1"/>
        <end position="21"/>
    </location>
</feature>
<dbReference type="InterPro" id="IPR000620">
    <property type="entry name" value="EamA_dom"/>
</dbReference>
<comment type="similarity">
    <text evidence="2">Belongs to the EamA transporter family.</text>
</comment>
<keyword evidence="10" id="KW-1185">Reference proteome</keyword>
<accession>A0ABQ6LPP7</accession>
<feature type="chain" id="PRO_5046381078" evidence="7">
    <location>
        <begin position="22"/>
        <end position="299"/>
    </location>
</feature>
<feature type="transmembrane region" description="Helical" evidence="6">
    <location>
        <begin position="208"/>
        <end position="233"/>
    </location>
</feature>
<gene>
    <name evidence="9" type="ORF">LNKW23_29960</name>
</gene>
<feature type="transmembrane region" description="Helical" evidence="6">
    <location>
        <begin position="67"/>
        <end position="86"/>
    </location>
</feature>
<evidence type="ECO:0000313" key="9">
    <source>
        <dbReference type="EMBL" id="GMG83782.1"/>
    </source>
</evidence>
<evidence type="ECO:0000256" key="3">
    <source>
        <dbReference type="ARBA" id="ARBA00022692"/>
    </source>
</evidence>
<dbReference type="Pfam" id="PF00892">
    <property type="entry name" value="EamA"/>
    <property type="match status" value="2"/>
</dbReference>